<keyword evidence="5" id="KW-1185">Reference proteome</keyword>
<name>A0A9W5Y8X4_9FIRM</name>
<feature type="domain" description="Carbohydrate kinase PfkB" evidence="3">
    <location>
        <begin position="27"/>
        <end position="286"/>
    </location>
</feature>
<proteinExistence type="predicted"/>
<comment type="caution">
    <text evidence="4">The sequence shown here is derived from an EMBL/GenBank/DDBJ whole genome shotgun (WGS) entry which is preliminary data.</text>
</comment>
<organism evidence="4 5">
    <name type="scientific">Vallitalea longa</name>
    <dbReference type="NCBI Taxonomy" id="2936439"/>
    <lineage>
        <taxon>Bacteria</taxon>
        <taxon>Bacillati</taxon>
        <taxon>Bacillota</taxon>
        <taxon>Clostridia</taxon>
        <taxon>Lachnospirales</taxon>
        <taxon>Vallitaleaceae</taxon>
        <taxon>Vallitalea</taxon>
    </lineage>
</organism>
<dbReference type="PROSITE" id="PS00584">
    <property type="entry name" value="PFKB_KINASES_2"/>
    <property type="match status" value="1"/>
</dbReference>
<dbReference type="Gene3D" id="3.40.1190.20">
    <property type="match status" value="1"/>
</dbReference>
<dbReference type="InterPro" id="IPR002173">
    <property type="entry name" value="Carboh/pur_kinase_PfkB_CS"/>
</dbReference>
<dbReference type="GO" id="GO:0016301">
    <property type="term" value="F:kinase activity"/>
    <property type="evidence" value="ECO:0007669"/>
    <property type="project" value="UniProtKB-KW"/>
</dbReference>
<keyword evidence="1" id="KW-0808">Transferase</keyword>
<dbReference type="PANTHER" id="PTHR10584:SF166">
    <property type="entry name" value="RIBOKINASE"/>
    <property type="match status" value="1"/>
</dbReference>
<dbReference type="Pfam" id="PF00294">
    <property type="entry name" value="PfkB"/>
    <property type="match status" value="1"/>
</dbReference>
<dbReference type="InterPro" id="IPR029056">
    <property type="entry name" value="Ribokinase-like"/>
</dbReference>
<evidence type="ECO:0000259" key="3">
    <source>
        <dbReference type="Pfam" id="PF00294"/>
    </source>
</evidence>
<evidence type="ECO:0000313" key="4">
    <source>
        <dbReference type="EMBL" id="GKX27953.1"/>
    </source>
</evidence>
<dbReference type="InterPro" id="IPR011611">
    <property type="entry name" value="PfkB_dom"/>
</dbReference>
<dbReference type="EMBL" id="BRLB01000001">
    <property type="protein sequence ID" value="GKX27953.1"/>
    <property type="molecule type" value="Genomic_DNA"/>
</dbReference>
<dbReference type="RefSeq" id="WP_281811762.1">
    <property type="nucleotide sequence ID" value="NZ_BRLB01000001.1"/>
</dbReference>
<protein>
    <submittedName>
        <fullName evidence="4">Sugar kinase</fullName>
    </submittedName>
</protein>
<gene>
    <name evidence="4" type="ORF">SH1V18_04330</name>
</gene>
<evidence type="ECO:0000256" key="2">
    <source>
        <dbReference type="ARBA" id="ARBA00022777"/>
    </source>
</evidence>
<accession>A0A9W5Y8X4</accession>
<dbReference type="AlphaFoldDB" id="A0A9W5Y8X4"/>
<dbReference type="Proteomes" id="UP001144256">
    <property type="component" value="Unassembled WGS sequence"/>
</dbReference>
<sequence>MSFAAFVSQFNLDMIFSGSPRIPDYGEEVFADDFEIQLGGGPMVPAIILNRFGVKSRFGTFLSNNEMDITSNISKQLLDKLSMNYKNLYREDDNPVVVTSVSTFPEDRCFTCYNPRLHENYLSNEEVYDFYKEAKLCFVFEGYDKIFKKLKSEGASIVYDLGWHDDLDVKNLSHILEYTDVFTPNDKEAMKMTHTNNVQESLKILSKYVKHPIVKVGGDGCLTMIDNNIIHIKMPMKFDAVDTTGAGDNFLAGVMYGLYNGYDILECMKWGNALGGYSTTAVGCYGANITYDIASKIMDEYR</sequence>
<keyword evidence="2 4" id="KW-0418">Kinase</keyword>
<evidence type="ECO:0000256" key="1">
    <source>
        <dbReference type="ARBA" id="ARBA00022679"/>
    </source>
</evidence>
<dbReference type="PANTHER" id="PTHR10584">
    <property type="entry name" value="SUGAR KINASE"/>
    <property type="match status" value="1"/>
</dbReference>
<reference evidence="4" key="1">
    <citation type="submission" date="2022-06" db="EMBL/GenBank/DDBJ databases">
        <title>Vallitalea longa sp. nov., an anaerobic bacterium isolated from marine sediment.</title>
        <authorList>
            <person name="Hirano S."/>
            <person name="Terahara T."/>
            <person name="Mori K."/>
            <person name="Hamada M."/>
            <person name="Matsumoto R."/>
            <person name="Kobayashi T."/>
        </authorList>
    </citation>
    <scope>NUCLEOTIDE SEQUENCE</scope>
    <source>
        <strain evidence="4">SH18-1</strain>
    </source>
</reference>
<dbReference type="SUPFAM" id="SSF53613">
    <property type="entry name" value="Ribokinase-like"/>
    <property type="match status" value="1"/>
</dbReference>
<evidence type="ECO:0000313" key="5">
    <source>
        <dbReference type="Proteomes" id="UP001144256"/>
    </source>
</evidence>